<organism evidence="1 2">
    <name type="scientific">Mariniflexile jejuense</name>
    <dbReference type="NCBI Taxonomy" id="1173582"/>
    <lineage>
        <taxon>Bacteria</taxon>
        <taxon>Pseudomonadati</taxon>
        <taxon>Bacteroidota</taxon>
        <taxon>Flavobacteriia</taxon>
        <taxon>Flavobacteriales</taxon>
        <taxon>Flavobacteriaceae</taxon>
        <taxon>Mariniflexile</taxon>
    </lineage>
</organism>
<proteinExistence type="predicted"/>
<evidence type="ECO:0000313" key="1">
    <source>
        <dbReference type="EMBL" id="MFD0990527.1"/>
    </source>
</evidence>
<accession>A0ABW3JMJ1</accession>
<keyword evidence="2" id="KW-1185">Reference proteome</keyword>
<dbReference type="RefSeq" id="WP_379926122.1">
    <property type="nucleotide sequence ID" value="NZ_JBHTJI010000001.1"/>
</dbReference>
<evidence type="ECO:0008006" key="3">
    <source>
        <dbReference type="Google" id="ProtNLM"/>
    </source>
</evidence>
<evidence type="ECO:0000313" key="2">
    <source>
        <dbReference type="Proteomes" id="UP001597061"/>
    </source>
</evidence>
<sequence length="227" mass="25120">MKKLQLILLVVILLCFVTESFAQKGNYRITNGISITGAITKFDIATDNFATKQGDGFLGGFTATVDIPHKWYNVSFGMQLSESTLGVSARPLPIVANSEFIDYKVFAAQVAMLLHVKVIPNYFTIDFGPMLQYNGDMELKDKGKENYFVDNYLNLTAEDITTISQFNFNGAIGASVGFKFFKLKAQYIYGFTNILNKLEGESLDTTGGNARFKGNQNMLVLGAMVSF</sequence>
<dbReference type="Proteomes" id="UP001597061">
    <property type="component" value="Unassembled WGS sequence"/>
</dbReference>
<comment type="caution">
    <text evidence="1">The sequence shown here is derived from an EMBL/GenBank/DDBJ whole genome shotgun (WGS) entry which is preliminary data.</text>
</comment>
<gene>
    <name evidence="1" type="ORF">ACFQ1R_10505</name>
</gene>
<reference evidence="2" key="1">
    <citation type="journal article" date="2019" name="Int. J. Syst. Evol. Microbiol.">
        <title>The Global Catalogue of Microorganisms (GCM) 10K type strain sequencing project: providing services to taxonomists for standard genome sequencing and annotation.</title>
        <authorList>
            <consortium name="The Broad Institute Genomics Platform"/>
            <consortium name="The Broad Institute Genome Sequencing Center for Infectious Disease"/>
            <person name="Wu L."/>
            <person name="Ma J."/>
        </authorList>
    </citation>
    <scope>NUCLEOTIDE SEQUENCE [LARGE SCALE GENOMIC DNA]</scope>
    <source>
        <strain evidence="2">CCUG 62414</strain>
    </source>
</reference>
<protein>
    <recommendedName>
        <fullName evidence="3">Outer membrane protein with beta-barrel domain</fullName>
    </recommendedName>
</protein>
<dbReference type="EMBL" id="JBHTJI010000001">
    <property type="protein sequence ID" value="MFD0990527.1"/>
    <property type="molecule type" value="Genomic_DNA"/>
</dbReference>
<name>A0ABW3JMJ1_9FLAO</name>